<feature type="domain" description="RNase H type-1" evidence="1">
    <location>
        <begin position="1"/>
        <end position="147"/>
    </location>
</feature>
<organism evidence="2 3">
    <name type="scientific">Uncinula necator</name>
    <name type="common">Grape powdery mildew</name>
    <dbReference type="NCBI Taxonomy" id="52586"/>
    <lineage>
        <taxon>Eukaryota</taxon>
        <taxon>Fungi</taxon>
        <taxon>Dikarya</taxon>
        <taxon>Ascomycota</taxon>
        <taxon>Pezizomycotina</taxon>
        <taxon>Leotiomycetes</taxon>
        <taxon>Erysiphales</taxon>
        <taxon>Erysiphaceae</taxon>
        <taxon>Erysiphe</taxon>
    </lineage>
</organism>
<comment type="caution">
    <text evidence="2">The sequence shown here is derived from an EMBL/GenBank/DDBJ whole genome shotgun (WGS) entry which is preliminary data.</text>
</comment>
<dbReference type="PROSITE" id="PS50879">
    <property type="entry name" value="RNASE_H_1"/>
    <property type="match status" value="1"/>
</dbReference>
<evidence type="ECO:0000313" key="3">
    <source>
        <dbReference type="Proteomes" id="UP000030854"/>
    </source>
</evidence>
<dbReference type="InterPro" id="IPR036397">
    <property type="entry name" value="RNaseH_sf"/>
</dbReference>
<dbReference type="GO" id="GO:0003676">
    <property type="term" value="F:nucleic acid binding"/>
    <property type="evidence" value="ECO:0007669"/>
    <property type="project" value="InterPro"/>
</dbReference>
<dbReference type="AlphaFoldDB" id="A0A0B1P4Z2"/>
<dbReference type="GO" id="GO:0004523">
    <property type="term" value="F:RNA-DNA hybrid ribonuclease activity"/>
    <property type="evidence" value="ECO:0007669"/>
    <property type="project" value="InterPro"/>
</dbReference>
<dbReference type="SUPFAM" id="SSF53098">
    <property type="entry name" value="Ribonuclease H-like"/>
    <property type="match status" value="1"/>
</dbReference>
<sequence length="290" mass="32446">MNHDMHVYSDGAVTNEDKAGGAFVLYQAGRKVLAESFGINYGVEPIDAEIIAISHGIKTAVQKAPIRFATNIAVFTDNQTAANIVNGKNSLTSRKEILEIRKSQEEWKSRSRFPHIQPGNIFACWIPGHANTPGNEEADRLAKQGAQNNTEQNNDNKMSHAVVKKLINSIRSTMVTDWWNTHAPNKYKILDIGIDHTGKPPEELQIERKILGLLIAARSGYGDFKSYHERFGHETYESCTCGADKTPIHFFFCRLTKNKAKGEVGKRRPREAIDWLLGSPQGATAFSRRR</sequence>
<dbReference type="CDD" id="cd09276">
    <property type="entry name" value="Rnase_HI_RT_non_LTR"/>
    <property type="match status" value="1"/>
</dbReference>
<dbReference type="HOGENOM" id="CLU_000680_26_0_1"/>
<dbReference type="InterPro" id="IPR002156">
    <property type="entry name" value="RNaseH_domain"/>
</dbReference>
<accession>A0A0B1P4Z2</accession>
<dbReference type="STRING" id="52586.A0A0B1P4Z2"/>
<name>A0A0B1P4Z2_UNCNE</name>
<dbReference type="Pfam" id="PF00075">
    <property type="entry name" value="RNase_H"/>
    <property type="match status" value="1"/>
</dbReference>
<dbReference type="Gene3D" id="3.30.420.10">
    <property type="entry name" value="Ribonuclease H-like superfamily/Ribonuclease H"/>
    <property type="match status" value="1"/>
</dbReference>
<dbReference type="EMBL" id="JNVN01001255">
    <property type="protein sequence ID" value="KHJ33752.1"/>
    <property type="molecule type" value="Genomic_DNA"/>
</dbReference>
<gene>
    <name evidence="2" type="ORF">EV44_g3523</name>
</gene>
<keyword evidence="3" id="KW-1185">Reference proteome</keyword>
<dbReference type="OMA" id="IPGHANT"/>
<dbReference type="Proteomes" id="UP000030854">
    <property type="component" value="Unassembled WGS sequence"/>
</dbReference>
<protein>
    <recommendedName>
        <fullName evidence="1">RNase H type-1 domain-containing protein</fullName>
    </recommendedName>
</protein>
<evidence type="ECO:0000313" key="2">
    <source>
        <dbReference type="EMBL" id="KHJ33752.1"/>
    </source>
</evidence>
<proteinExistence type="predicted"/>
<dbReference type="InterPro" id="IPR012337">
    <property type="entry name" value="RNaseH-like_sf"/>
</dbReference>
<evidence type="ECO:0000259" key="1">
    <source>
        <dbReference type="PROSITE" id="PS50879"/>
    </source>
</evidence>
<reference evidence="2 3" key="1">
    <citation type="journal article" date="2014" name="BMC Genomics">
        <title>Adaptive genomic structural variation in the grape powdery mildew pathogen, Erysiphe necator.</title>
        <authorList>
            <person name="Jones L."/>
            <person name="Riaz S."/>
            <person name="Morales-Cruz A."/>
            <person name="Amrine K.C."/>
            <person name="McGuire B."/>
            <person name="Gubler W.D."/>
            <person name="Walker M.A."/>
            <person name="Cantu D."/>
        </authorList>
    </citation>
    <scope>NUCLEOTIDE SEQUENCE [LARGE SCALE GENOMIC DNA]</scope>
    <source>
        <strain evidence="3">c</strain>
    </source>
</reference>